<dbReference type="Pfam" id="PF00078">
    <property type="entry name" value="RVT_1"/>
    <property type="match status" value="1"/>
</dbReference>
<feature type="domain" description="Reverse transcriptase" evidence="1">
    <location>
        <begin position="247"/>
        <end position="302"/>
    </location>
</feature>
<evidence type="ECO:0000313" key="2">
    <source>
        <dbReference type="EMBL" id="KAL3679694.1"/>
    </source>
</evidence>
<evidence type="ECO:0000259" key="1">
    <source>
        <dbReference type="Pfam" id="PF00078"/>
    </source>
</evidence>
<dbReference type="Proteomes" id="UP001633002">
    <property type="component" value="Unassembled WGS sequence"/>
</dbReference>
<dbReference type="AlphaFoldDB" id="A0ABD3GMM3"/>
<dbReference type="InterPro" id="IPR000477">
    <property type="entry name" value="RT_dom"/>
</dbReference>
<accession>A0ABD3GMM3</accession>
<dbReference type="InterPro" id="IPR043502">
    <property type="entry name" value="DNA/RNA_pol_sf"/>
</dbReference>
<comment type="caution">
    <text evidence="2">The sequence shown here is derived from an EMBL/GenBank/DDBJ whole genome shotgun (WGS) entry which is preliminary data.</text>
</comment>
<dbReference type="InterPro" id="IPR036691">
    <property type="entry name" value="Endo/exonu/phosph_ase_sf"/>
</dbReference>
<dbReference type="PANTHER" id="PTHR19446">
    <property type="entry name" value="REVERSE TRANSCRIPTASES"/>
    <property type="match status" value="1"/>
</dbReference>
<reference evidence="2 3" key="1">
    <citation type="submission" date="2024-09" db="EMBL/GenBank/DDBJ databases">
        <title>Chromosome-scale assembly of Riccia sorocarpa.</title>
        <authorList>
            <person name="Paukszto L."/>
        </authorList>
    </citation>
    <scope>NUCLEOTIDE SEQUENCE [LARGE SCALE GENOMIC DNA]</scope>
    <source>
        <strain evidence="2">LP-2024</strain>
        <tissue evidence="2">Aerial parts of the thallus</tissue>
    </source>
</reference>
<protein>
    <recommendedName>
        <fullName evidence="1">Reverse transcriptase domain-containing protein</fullName>
    </recommendedName>
</protein>
<dbReference type="SUPFAM" id="SSF56219">
    <property type="entry name" value="DNase I-like"/>
    <property type="match status" value="1"/>
</dbReference>
<keyword evidence="3" id="KW-1185">Reference proteome</keyword>
<name>A0ABD3GMM3_9MARC</name>
<dbReference type="EMBL" id="JBJQOH010000007">
    <property type="protein sequence ID" value="KAL3679694.1"/>
    <property type="molecule type" value="Genomic_DNA"/>
</dbReference>
<proteinExistence type="predicted"/>
<gene>
    <name evidence="2" type="ORF">R1sor_022650</name>
</gene>
<dbReference type="SUPFAM" id="SSF56672">
    <property type="entry name" value="DNA/RNA polymerases"/>
    <property type="match status" value="1"/>
</dbReference>
<sequence length="315" mass="36401">MGNDKWIMMGDFNQVELPDDSRGKSALISGREERFWRQFTSEAGLVDGFLCSASVEGWRFTRVAKRRGRRDAARLYRMYISGGASWMPEEENRKGDTYFKMNFHELSDPVVLEKIKTAWEHEPLPVRDDRRRWARGWARVKHALKEVRVQRDLEKRQEEGEVLGLISKKLSPEESRGISELPEKQEIEEVVFGMKRNKAPGGDGVTIEILRMCWPFVGDDCVKLIHAVWAKKRLLPVDLQSVIKLIPKGGDKKMLGNWRPISLLNLTYKIVTKLLARRVQKVLPKIIDVQQSGFVHGRRIADNLLSLKVGQDWVR</sequence>
<evidence type="ECO:0000313" key="3">
    <source>
        <dbReference type="Proteomes" id="UP001633002"/>
    </source>
</evidence>
<organism evidence="2 3">
    <name type="scientific">Riccia sorocarpa</name>
    <dbReference type="NCBI Taxonomy" id="122646"/>
    <lineage>
        <taxon>Eukaryota</taxon>
        <taxon>Viridiplantae</taxon>
        <taxon>Streptophyta</taxon>
        <taxon>Embryophyta</taxon>
        <taxon>Marchantiophyta</taxon>
        <taxon>Marchantiopsida</taxon>
        <taxon>Marchantiidae</taxon>
        <taxon>Marchantiales</taxon>
        <taxon>Ricciaceae</taxon>
        <taxon>Riccia</taxon>
    </lineage>
</organism>